<dbReference type="SUPFAM" id="SSF75304">
    <property type="entry name" value="Amidase signature (AS) enzymes"/>
    <property type="match status" value="1"/>
</dbReference>
<feature type="active site" description="Charge relay system" evidence="3">
    <location>
        <position position="205"/>
    </location>
</feature>
<keyword evidence="2" id="KW-0378">Hydrolase</keyword>
<dbReference type="Proteomes" id="UP001162131">
    <property type="component" value="Unassembled WGS sequence"/>
</dbReference>
<feature type="domain" description="Amidase" evidence="5">
    <location>
        <begin position="84"/>
        <end position="554"/>
    </location>
</feature>
<evidence type="ECO:0000259" key="5">
    <source>
        <dbReference type="Pfam" id="PF01425"/>
    </source>
</evidence>
<dbReference type="InterPro" id="IPR052096">
    <property type="entry name" value="Endocannabinoid_amidase"/>
</dbReference>
<feature type="binding site" evidence="4">
    <location>
        <position position="205"/>
    </location>
    <ligand>
        <name>substrate</name>
    </ligand>
</feature>
<feature type="active site" description="Charge relay system" evidence="3">
    <location>
        <position position="130"/>
    </location>
</feature>
<organism evidence="6 7">
    <name type="scientific">Blepharisma stoltei</name>
    <dbReference type="NCBI Taxonomy" id="1481888"/>
    <lineage>
        <taxon>Eukaryota</taxon>
        <taxon>Sar</taxon>
        <taxon>Alveolata</taxon>
        <taxon>Ciliophora</taxon>
        <taxon>Postciliodesmatophora</taxon>
        <taxon>Heterotrichea</taxon>
        <taxon>Heterotrichida</taxon>
        <taxon>Blepharismidae</taxon>
        <taxon>Blepharisma</taxon>
    </lineage>
</organism>
<protein>
    <recommendedName>
        <fullName evidence="5">Amidase domain-containing protein</fullName>
    </recommendedName>
</protein>
<dbReference type="InterPro" id="IPR023631">
    <property type="entry name" value="Amidase_dom"/>
</dbReference>
<comment type="similarity">
    <text evidence="1">Belongs to the amidase family.</text>
</comment>
<dbReference type="InterPro" id="IPR020556">
    <property type="entry name" value="Amidase_CS"/>
</dbReference>
<comment type="caution">
    <text evidence="6">The sequence shown here is derived from an EMBL/GenBank/DDBJ whole genome shotgun (WGS) entry which is preliminary data.</text>
</comment>
<evidence type="ECO:0000256" key="3">
    <source>
        <dbReference type="PIRSR" id="PIRSR001221-1"/>
    </source>
</evidence>
<dbReference type="PANTHER" id="PTHR45847:SF6">
    <property type="entry name" value="FATTY ACID AMIDE HYDROLASE"/>
    <property type="match status" value="1"/>
</dbReference>
<dbReference type="PIRSF" id="PIRSF001221">
    <property type="entry name" value="Amidase_fungi"/>
    <property type="match status" value="1"/>
</dbReference>
<accession>A0AAU9KBK2</accession>
<feature type="active site" description="Acyl-ester intermediate" evidence="3">
    <location>
        <position position="229"/>
    </location>
</feature>
<keyword evidence="7" id="KW-1185">Reference proteome</keyword>
<name>A0AAU9KBK2_9CILI</name>
<evidence type="ECO:0000313" key="6">
    <source>
        <dbReference type="EMBL" id="CAG9335873.1"/>
    </source>
</evidence>
<gene>
    <name evidence="6" type="ORF">BSTOLATCC_MIC65193</name>
</gene>
<dbReference type="PANTHER" id="PTHR45847">
    <property type="entry name" value="FATTY ACID AMIDE HYDROLASE"/>
    <property type="match status" value="1"/>
</dbReference>
<dbReference type="EMBL" id="CAJZBQ010000063">
    <property type="protein sequence ID" value="CAG9335873.1"/>
    <property type="molecule type" value="Genomic_DNA"/>
</dbReference>
<reference evidence="6" key="1">
    <citation type="submission" date="2021-09" db="EMBL/GenBank/DDBJ databases">
        <authorList>
            <consortium name="AG Swart"/>
            <person name="Singh M."/>
            <person name="Singh A."/>
            <person name="Seah K."/>
            <person name="Emmerich C."/>
        </authorList>
    </citation>
    <scope>NUCLEOTIDE SEQUENCE</scope>
    <source>
        <strain evidence="6">ATCC30299</strain>
    </source>
</reference>
<dbReference type="GO" id="GO:0017064">
    <property type="term" value="F:fatty acid amide hydrolase activity"/>
    <property type="evidence" value="ECO:0007669"/>
    <property type="project" value="TreeGrafter"/>
</dbReference>
<dbReference type="Gene3D" id="3.90.1300.10">
    <property type="entry name" value="Amidase signature (AS) domain"/>
    <property type="match status" value="1"/>
</dbReference>
<proteinExistence type="inferred from homology"/>
<dbReference type="InterPro" id="IPR036928">
    <property type="entry name" value="AS_sf"/>
</dbReference>
<evidence type="ECO:0000256" key="4">
    <source>
        <dbReference type="PIRSR" id="PIRSR001221-2"/>
    </source>
</evidence>
<dbReference type="PROSITE" id="PS00571">
    <property type="entry name" value="AMIDASES"/>
    <property type="match status" value="1"/>
</dbReference>
<dbReference type="AlphaFoldDB" id="A0AAU9KBK2"/>
<sequence length="571" mass="64265">MKIGYRELIPASAAVVIAYFALKYAARKIRARKARQRGAAKLKERNSKWLELNVDPELKEKILSMKAYQIVEAINSGSLTVQQVLNTYIMRAQELGRKYSITAEEMFTDAINRLEDLPGGILYGLPISIKDSFSQKGCVTSAGLVRRLGKVDTSDHPLVSQIRESGGLPFVRGNPLQIMMWFETENNIYGVAKNPWDPSRTVGGSSGGDAGIVAARCAALAIGSDIGGSIRIPSAFCGVYGIRTTSRRTNGKEGAQTHPNKIDHFKLLIKSTRGPMGRCVEDLTLVLKAWWNEQLWKKDCYLFPMKFDQELYENTQKKKLRIGYFDYNGVFECAEVIKDIIRETKQKLEAEGHELVEFDAGNLFSEGTDIYARIAYAGDPKYLSEELEGEEPAWVYKVLDLQARFPFMKTLVPLYLRLLGHKQLARLVGLPRDISLDEFCKLFNDSAVFKNKFHDYWNSLQIDALICPIWPLVAPQHTKTKTLAAAFSYSFVWNLLDYPCGVVPVRTVRAGEDKYESTSRDKAVKSCKEIMEGSVGLPVCLQVVGYPSRDEEVLGVMKVIEGFYKFDEHPI</sequence>
<evidence type="ECO:0000256" key="1">
    <source>
        <dbReference type="ARBA" id="ARBA00009199"/>
    </source>
</evidence>
<evidence type="ECO:0000256" key="2">
    <source>
        <dbReference type="ARBA" id="ARBA00022801"/>
    </source>
</evidence>
<dbReference type="Pfam" id="PF01425">
    <property type="entry name" value="Amidase"/>
    <property type="match status" value="1"/>
</dbReference>
<feature type="binding site" evidence="4">
    <location>
        <begin position="226"/>
        <end position="229"/>
    </location>
    <ligand>
        <name>substrate</name>
    </ligand>
</feature>
<dbReference type="GO" id="GO:0009062">
    <property type="term" value="P:fatty acid catabolic process"/>
    <property type="evidence" value="ECO:0007669"/>
    <property type="project" value="TreeGrafter"/>
</dbReference>
<evidence type="ECO:0000313" key="7">
    <source>
        <dbReference type="Proteomes" id="UP001162131"/>
    </source>
</evidence>
<feature type="binding site" evidence="4">
    <location>
        <position position="179"/>
    </location>
    <ligand>
        <name>substrate</name>
    </ligand>
</feature>
<dbReference type="GO" id="GO:0004040">
    <property type="term" value="F:amidase activity"/>
    <property type="evidence" value="ECO:0007669"/>
    <property type="project" value="TreeGrafter"/>
</dbReference>